<dbReference type="InterPro" id="IPR013655">
    <property type="entry name" value="PAS_fold_3"/>
</dbReference>
<dbReference type="Pfam" id="PF02518">
    <property type="entry name" value="HATPase_c"/>
    <property type="match status" value="1"/>
</dbReference>
<dbReference type="InterPro" id="IPR000014">
    <property type="entry name" value="PAS"/>
</dbReference>
<evidence type="ECO:0000256" key="3">
    <source>
        <dbReference type="ARBA" id="ARBA00022553"/>
    </source>
</evidence>
<proteinExistence type="predicted"/>
<feature type="domain" description="PAS" evidence="7">
    <location>
        <begin position="22"/>
        <end position="98"/>
    </location>
</feature>
<sequence length="883" mass="98509">MSRFAGTSGVDGGGSAWSPDIDAVQAAKVVERVTGNAWATDADGNFIYVTPAALAFFGTSLESLNTQPDENTCGWRRVIHPEDYDAAAAAWRRCLQTGEHYNVEHRMLRATGSYGWARSTGQPIRDAAGTITGWYGTVIDMALPSRIGEYRAKDIDDRLADRSAHDALQSMDAVHPHDRSTVEQAAARAFFHGIPQISSYRQLQSDGSYRWVEFRVEPDYSISVDVDPAVARQDEPWTMASSFGETGDAVQAALAIEKLYGGAWAIDTTGQFTYATPTAQTSIAMTLEDLNVLLDGKPFLEGGRQGWQRGTHPDDSERAGETLRRALKTGEHWNVEYRVLRANGAYVWHRAAARPTRDEQGRITGWFGTALDIDVYKRTEAALRERERQLQQLIDTVPALIWSTMADGTPAFVNKRFTEVTGATLEDMTAPDGSPSLGVVHPDDRVAAREAFLHSVRAGAPYIQRYRQQRAGGSYRWTETRAEPSRDEAGTIVQWYGLSSDIHDLITTQEALRESEQHLQQLVETLPALIYCALPNGKPIYRSQRLRQYLGFNLEDTDGLGKSRLDGTLDAVIHPDDLAVVKERYAHSLATGEPYLLRHRLRRFDGVYRWVETRASAMRNGDGEIMQWNGICLDIEDQVRAQEELSRAQENLARSSQAASLAELSASIAHEVNQPLSAVMNYSSACQRWLTAEPPNIERAQKTLERIVHSANSAADVVSRIRALFKQSTDKRDSIELGAVVREARDLLAEEAGRRRIRMDIEGESGLRLVPFDRVQIQQVMVNLMRNGMDAMASVSNDRVLQIRAFRADDVVRIEVRDRGWGIQFPDKIFEPFFTTKDEGMGMGLAISRSIVESHGGQLWAEKHEPRGAKFVFTLPLDVAKMP</sequence>
<accession>A0ABV0M1J5</accession>
<dbReference type="InterPro" id="IPR003661">
    <property type="entry name" value="HisK_dim/P_dom"/>
</dbReference>
<dbReference type="InterPro" id="IPR035965">
    <property type="entry name" value="PAS-like_dom_sf"/>
</dbReference>
<dbReference type="EMBL" id="JBEAAL010000004">
    <property type="protein sequence ID" value="MEQ1404915.1"/>
    <property type="molecule type" value="Genomic_DNA"/>
</dbReference>
<dbReference type="Gene3D" id="3.30.565.10">
    <property type="entry name" value="Histidine kinase-like ATPase, C-terminal domain"/>
    <property type="match status" value="1"/>
</dbReference>
<evidence type="ECO:0000256" key="5">
    <source>
        <dbReference type="ARBA" id="ARBA00022777"/>
    </source>
</evidence>
<evidence type="ECO:0000256" key="2">
    <source>
        <dbReference type="ARBA" id="ARBA00012438"/>
    </source>
</evidence>
<dbReference type="Proteomes" id="UP001496627">
    <property type="component" value="Unassembled WGS sequence"/>
</dbReference>
<dbReference type="InterPro" id="IPR036890">
    <property type="entry name" value="HATPase_C_sf"/>
</dbReference>
<organism evidence="9 10">
    <name type="scientific">Neorhizobium phenanthreniclasticum</name>
    <dbReference type="NCBI Taxonomy" id="3157917"/>
    <lineage>
        <taxon>Bacteria</taxon>
        <taxon>Pseudomonadati</taxon>
        <taxon>Pseudomonadota</taxon>
        <taxon>Alphaproteobacteria</taxon>
        <taxon>Hyphomicrobiales</taxon>
        <taxon>Rhizobiaceae</taxon>
        <taxon>Rhizobium/Agrobacterium group</taxon>
        <taxon>Neorhizobium</taxon>
    </lineage>
</organism>
<dbReference type="InterPro" id="IPR004358">
    <property type="entry name" value="Sig_transdc_His_kin-like_C"/>
</dbReference>
<feature type="domain" description="PAC" evidence="8">
    <location>
        <begin position="462"/>
        <end position="514"/>
    </location>
</feature>
<feature type="domain" description="PAC" evidence="8">
    <location>
        <begin position="595"/>
        <end position="647"/>
    </location>
</feature>
<feature type="domain" description="Histidine kinase" evidence="6">
    <location>
        <begin position="667"/>
        <end position="879"/>
    </location>
</feature>
<dbReference type="SMART" id="SM00387">
    <property type="entry name" value="HATPase_c"/>
    <property type="match status" value="1"/>
</dbReference>
<dbReference type="PRINTS" id="PR00344">
    <property type="entry name" value="BCTRLSENSOR"/>
</dbReference>
<evidence type="ECO:0000259" key="6">
    <source>
        <dbReference type="PROSITE" id="PS50109"/>
    </source>
</evidence>
<dbReference type="NCBIfam" id="TIGR00229">
    <property type="entry name" value="sensory_box"/>
    <property type="match status" value="4"/>
</dbReference>
<feature type="domain" description="PAS" evidence="7">
    <location>
        <begin position="386"/>
        <end position="459"/>
    </location>
</feature>
<dbReference type="Gene3D" id="1.10.287.130">
    <property type="match status" value="1"/>
</dbReference>
<comment type="catalytic activity">
    <reaction evidence="1">
        <text>ATP + protein L-histidine = ADP + protein N-phospho-L-histidine.</text>
        <dbReference type="EC" id="2.7.13.3"/>
    </reaction>
</comment>
<dbReference type="InterPro" id="IPR001610">
    <property type="entry name" value="PAC"/>
</dbReference>
<keyword evidence="10" id="KW-1185">Reference proteome</keyword>
<reference evidence="9 10" key="1">
    <citation type="submission" date="2024-05" db="EMBL/GenBank/DDBJ databases">
        <title>Neorhizobium sp. Rsf11, a plant growth promoting and heavy metal resistant PAH-degrader.</title>
        <authorList>
            <person name="Golubev S.N."/>
            <person name="Muratova A.Y."/>
            <person name="Markelova M.I."/>
        </authorList>
    </citation>
    <scope>NUCLEOTIDE SEQUENCE [LARGE SCALE GENOMIC DNA]</scope>
    <source>
        <strain evidence="9 10">Rsf11</strain>
    </source>
</reference>
<keyword evidence="3" id="KW-0597">Phosphoprotein</keyword>
<dbReference type="Gene3D" id="3.30.450.20">
    <property type="entry name" value="PAS domain"/>
    <property type="match status" value="5"/>
</dbReference>
<dbReference type="PROSITE" id="PS50109">
    <property type="entry name" value="HIS_KIN"/>
    <property type="match status" value="1"/>
</dbReference>
<keyword evidence="4" id="KW-0808">Transferase</keyword>
<evidence type="ECO:0000256" key="1">
    <source>
        <dbReference type="ARBA" id="ARBA00000085"/>
    </source>
</evidence>
<evidence type="ECO:0000256" key="4">
    <source>
        <dbReference type="ARBA" id="ARBA00022679"/>
    </source>
</evidence>
<dbReference type="SUPFAM" id="SSF47384">
    <property type="entry name" value="Homodimeric domain of signal transducing histidine kinase"/>
    <property type="match status" value="1"/>
</dbReference>
<protein>
    <recommendedName>
        <fullName evidence="2">histidine kinase</fullName>
        <ecNumber evidence="2">2.7.13.3</ecNumber>
    </recommendedName>
</protein>
<keyword evidence="5" id="KW-0418">Kinase</keyword>
<dbReference type="InterPro" id="IPR005467">
    <property type="entry name" value="His_kinase_dom"/>
</dbReference>
<evidence type="ECO:0000313" key="9">
    <source>
        <dbReference type="EMBL" id="MEQ1404915.1"/>
    </source>
</evidence>
<dbReference type="InterPro" id="IPR052162">
    <property type="entry name" value="Sensor_kinase/Photoreceptor"/>
</dbReference>
<dbReference type="PANTHER" id="PTHR43304:SF1">
    <property type="entry name" value="PAC DOMAIN-CONTAINING PROTEIN"/>
    <property type="match status" value="1"/>
</dbReference>
<dbReference type="PROSITE" id="PS50113">
    <property type="entry name" value="PAC"/>
    <property type="match status" value="4"/>
</dbReference>
<name>A0ABV0M1J5_9HYPH</name>
<dbReference type="InterPro" id="IPR000700">
    <property type="entry name" value="PAS-assoc_C"/>
</dbReference>
<evidence type="ECO:0000259" key="7">
    <source>
        <dbReference type="PROSITE" id="PS50112"/>
    </source>
</evidence>
<dbReference type="SMART" id="SM00091">
    <property type="entry name" value="PAS"/>
    <property type="match status" value="4"/>
</dbReference>
<dbReference type="Pfam" id="PF00512">
    <property type="entry name" value="HisKA"/>
    <property type="match status" value="1"/>
</dbReference>
<dbReference type="RefSeq" id="WP_348862563.1">
    <property type="nucleotide sequence ID" value="NZ_JBEAAL010000004.1"/>
</dbReference>
<dbReference type="InterPro" id="IPR003594">
    <property type="entry name" value="HATPase_dom"/>
</dbReference>
<evidence type="ECO:0000259" key="8">
    <source>
        <dbReference type="PROSITE" id="PS50113"/>
    </source>
</evidence>
<dbReference type="SMART" id="SM00086">
    <property type="entry name" value="PAC"/>
    <property type="match status" value="5"/>
</dbReference>
<evidence type="ECO:0000313" key="10">
    <source>
        <dbReference type="Proteomes" id="UP001496627"/>
    </source>
</evidence>
<feature type="domain" description="PAS" evidence="7">
    <location>
        <begin position="515"/>
        <end position="592"/>
    </location>
</feature>
<dbReference type="EC" id="2.7.13.3" evidence="2"/>
<gene>
    <name evidence="9" type="ORF">ABK249_08220</name>
</gene>
<dbReference type="SMART" id="SM00388">
    <property type="entry name" value="HisKA"/>
    <property type="match status" value="1"/>
</dbReference>
<comment type="caution">
    <text evidence="9">The sequence shown here is derived from an EMBL/GenBank/DDBJ whole genome shotgun (WGS) entry which is preliminary data.</text>
</comment>
<dbReference type="PROSITE" id="PS50112">
    <property type="entry name" value="PAS"/>
    <property type="match status" value="3"/>
</dbReference>
<dbReference type="CDD" id="cd00130">
    <property type="entry name" value="PAS"/>
    <property type="match status" value="4"/>
</dbReference>
<dbReference type="PANTHER" id="PTHR43304">
    <property type="entry name" value="PHYTOCHROME-LIKE PROTEIN CPH1"/>
    <property type="match status" value="1"/>
</dbReference>
<feature type="domain" description="PAC" evidence="8">
    <location>
        <begin position="333"/>
        <end position="385"/>
    </location>
</feature>
<dbReference type="CDD" id="cd00082">
    <property type="entry name" value="HisKA"/>
    <property type="match status" value="1"/>
</dbReference>
<dbReference type="SUPFAM" id="SSF55874">
    <property type="entry name" value="ATPase domain of HSP90 chaperone/DNA topoisomerase II/histidine kinase"/>
    <property type="match status" value="1"/>
</dbReference>
<dbReference type="InterPro" id="IPR036097">
    <property type="entry name" value="HisK_dim/P_sf"/>
</dbReference>
<feature type="domain" description="PAC" evidence="8">
    <location>
        <begin position="101"/>
        <end position="153"/>
    </location>
</feature>
<dbReference type="Pfam" id="PF08447">
    <property type="entry name" value="PAS_3"/>
    <property type="match status" value="5"/>
</dbReference>
<dbReference type="SUPFAM" id="SSF55785">
    <property type="entry name" value="PYP-like sensor domain (PAS domain)"/>
    <property type="match status" value="5"/>
</dbReference>